<dbReference type="Proteomes" id="UP000824180">
    <property type="component" value="Unassembled WGS sequence"/>
</dbReference>
<sequence>MLIAKFNDHYVNASNARQGEKYYCPECGEKLILRKGKTKIAHFAHYSKSKCLFGEGETYEHLLGKQQIFEWAREHGWDAELEVYIAELNQRADIIITIKEKQFVIEFQCSPLSERKLAERTRGYRKIGLNCIWLLGSRYFGKQSQRQTQKFLQFLNHRYLLAFWNTKKGQVNLVRPFIRMKPATIKTINQDYRILQKQRLLMHQGTTLPLICHHRITGLHFTNYQEILWRYQVCLWLTDIPIFTSFTKTQWFQYLREINSTGWETFPCLQPFSITNVYLKLFTK</sequence>
<feature type="domain" description="Competence protein CoiA nuclease-like" evidence="1">
    <location>
        <begin position="57"/>
        <end position="185"/>
    </location>
</feature>
<evidence type="ECO:0000313" key="3">
    <source>
        <dbReference type="EMBL" id="MBU3829746.1"/>
    </source>
</evidence>
<dbReference type="InterPro" id="IPR057253">
    <property type="entry name" value="CoiA-like_N"/>
</dbReference>
<dbReference type="Pfam" id="PF25164">
    <property type="entry name" value="CoiA_N"/>
    <property type="match status" value="1"/>
</dbReference>
<dbReference type="InterPro" id="IPR010330">
    <property type="entry name" value="CoiA_nuc"/>
</dbReference>
<reference evidence="3" key="1">
    <citation type="journal article" date="2021" name="PeerJ">
        <title>Extensive microbial diversity within the chicken gut microbiome revealed by metagenomics and culture.</title>
        <authorList>
            <person name="Gilroy R."/>
            <person name="Ravi A."/>
            <person name="Getino M."/>
            <person name="Pursley I."/>
            <person name="Horton D.L."/>
            <person name="Alikhan N.F."/>
            <person name="Baker D."/>
            <person name="Gharbi K."/>
            <person name="Hall N."/>
            <person name="Watson M."/>
            <person name="Adriaenssens E.M."/>
            <person name="Foster-Nyarko E."/>
            <person name="Jarju S."/>
            <person name="Secka A."/>
            <person name="Antonio M."/>
            <person name="Oren A."/>
            <person name="Chaudhuri R.R."/>
            <person name="La Ragione R."/>
            <person name="Hildebrand F."/>
            <person name="Pallen M.J."/>
        </authorList>
    </citation>
    <scope>NUCLEOTIDE SEQUENCE</scope>
    <source>
        <strain evidence="3">876</strain>
    </source>
</reference>
<protein>
    <submittedName>
        <fullName evidence="3">Competence protein CoiA</fullName>
    </submittedName>
</protein>
<organism evidence="3 4">
    <name type="scientific">Candidatus Limosilactobacillus merdavium</name>
    <dbReference type="NCBI Taxonomy" id="2838651"/>
    <lineage>
        <taxon>Bacteria</taxon>
        <taxon>Bacillati</taxon>
        <taxon>Bacillota</taxon>
        <taxon>Bacilli</taxon>
        <taxon>Lactobacillales</taxon>
        <taxon>Lactobacillaceae</taxon>
        <taxon>Limosilactobacillus</taxon>
    </lineage>
</organism>
<evidence type="ECO:0000259" key="1">
    <source>
        <dbReference type="Pfam" id="PF06054"/>
    </source>
</evidence>
<evidence type="ECO:0000259" key="2">
    <source>
        <dbReference type="Pfam" id="PF25164"/>
    </source>
</evidence>
<gene>
    <name evidence="3" type="ORF">H9843_02415</name>
</gene>
<dbReference type="AlphaFoldDB" id="A0A9E2NV05"/>
<dbReference type="Pfam" id="PF06054">
    <property type="entry name" value="CoiA_nuc"/>
    <property type="match status" value="1"/>
</dbReference>
<name>A0A9E2NV05_9LACO</name>
<comment type="caution">
    <text evidence="3">The sequence shown here is derived from an EMBL/GenBank/DDBJ whole genome shotgun (WGS) entry which is preliminary data.</text>
</comment>
<proteinExistence type="predicted"/>
<reference evidence="3" key="2">
    <citation type="submission" date="2021-04" db="EMBL/GenBank/DDBJ databases">
        <authorList>
            <person name="Gilroy R."/>
        </authorList>
    </citation>
    <scope>NUCLEOTIDE SEQUENCE</scope>
    <source>
        <strain evidence="3">876</strain>
    </source>
</reference>
<evidence type="ECO:0000313" key="4">
    <source>
        <dbReference type="Proteomes" id="UP000824180"/>
    </source>
</evidence>
<accession>A0A9E2NV05</accession>
<feature type="domain" description="Competence protein CoiA-like N-terminal" evidence="2">
    <location>
        <begin position="13"/>
        <end position="53"/>
    </location>
</feature>
<dbReference type="EMBL" id="JAHLFK010000021">
    <property type="protein sequence ID" value="MBU3829746.1"/>
    <property type="molecule type" value="Genomic_DNA"/>
</dbReference>